<dbReference type="InterPro" id="IPR005467">
    <property type="entry name" value="His_kinase_dom"/>
</dbReference>
<keyword evidence="4" id="KW-0808">Transferase</keyword>
<evidence type="ECO:0000256" key="7">
    <source>
        <dbReference type="ARBA" id="ARBA00022840"/>
    </source>
</evidence>
<keyword evidence="5" id="KW-0547">Nucleotide-binding</keyword>
<name>A0A7G1GYW5_9BACT</name>
<keyword evidence="8" id="KW-0902">Two-component regulatory system</keyword>
<dbReference type="Proteomes" id="UP000516360">
    <property type="component" value="Chromosome"/>
</dbReference>
<evidence type="ECO:0000256" key="1">
    <source>
        <dbReference type="ARBA" id="ARBA00000085"/>
    </source>
</evidence>
<dbReference type="InterPro" id="IPR003661">
    <property type="entry name" value="HisK_dim/P_dom"/>
</dbReference>
<reference evidence="12 13" key="1">
    <citation type="submission" date="2020-03" db="EMBL/GenBank/DDBJ databases">
        <title>Complete genome sequences of two sulfur-disproportionating bacterial strains T55J and Mzg5.</title>
        <authorList>
            <person name="Umezawa K."/>
            <person name="Kojima H."/>
            <person name="Kato Y."/>
            <person name="Fukui M."/>
        </authorList>
    </citation>
    <scope>NUCLEOTIDE SEQUENCE [LARGE SCALE GENOMIC DNA]</scope>
    <source>
        <strain evidence="12 13">T55J</strain>
    </source>
</reference>
<dbReference type="InterPro" id="IPR036097">
    <property type="entry name" value="HisK_dim/P_sf"/>
</dbReference>
<evidence type="ECO:0000256" key="2">
    <source>
        <dbReference type="ARBA" id="ARBA00012438"/>
    </source>
</evidence>
<dbReference type="SMART" id="SM00388">
    <property type="entry name" value="HisKA"/>
    <property type="match status" value="1"/>
</dbReference>
<dbReference type="SUPFAM" id="SSF47384">
    <property type="entry name" value="Homodimeric domain of signal transducing histidine kinase"/>
    <property type="match status" value="1"/>
</dbReference>
<feature type="transmembrane region" description="Helical" evidence="10">
    <location>
        <begin position="106"/>
        <end position="126"/>
    </location>
</feature>
<keyword evidence="3" id="KW-0597">Phosphoprotein</keyword>
<dbReference type="CDD" id="cd00082">
    <property type="entry name" value="HisKA"/>
    <property type="match status" value="1"/>
</dbReference>
<feature type="transmembrane region" description="Helical" evidence="10">
    <location>
        <begin position="37"/>
        <end position="56"/>
    </location>
</feature>
<evidence type="ECO:0000256" key="5">
    <source>
        <dbReference type="ARBA" id="ARBA00022741"/>
    </source>
</evidence>
<dbReference type="Gene3D" id="3.30.565.10">
    <property type="entry name" value="Histidine kinase-like ATPase, C-terminal domain"/>
    <property type="match status" value="1"/>
</dbReference>
<dbReference type="Pfam" id="PF00512">
    <property type="entry name" value="HisKA"/>
    <property type="match status" value="1"/>
</dbReference>
<evidence type="ECO:0000313" key="12">
    <source>
        <dbReference type="EMBL" id="BCB95655.1"/>
    </source>
</evidence>
<dbReference type="Gene3D" id="1.10.287.130">
    <property type="match status" value="1"/>
</dbReference>
<dbReference type="GO" id="GO:0000155">
    <property type="term" value="F:phosphorelay sensor kinase activity"/>
    <property type="evidence" value="ECO:0007669"/>
    <property type="project" value="InterPro"/>
</dbReference>
<gene>
    <name evidence="12" type="ORF">JZK55_05770</name>
</gene>
<dbReference type="SUPFAM" id="SSF55874">
    <property type="entry name" value="ATPase domain of HSP90 chaperone/DNA topoisomerase II/histidine kinase"/>
    <property type="match status" value="1"/>
</dbReference>
<dbReference type="EC" id="2.7.13.3" evidence="2"/>
<dbReference type="EMBL" id="AP022873">
    <property type="protein sequence ID" value="BCB95655.1"/>
    <property type="molecule type" value="Genomic_DNA"/>
</dbReference>
<dbReference type="Pfam" id="PF02518">
    <property type="entry name" value="HATPase_c"/>
    <property type="match status" value="1"/>
</dbReference>
<proteinExistence type="predicted"/>
<dbReference type="PANTHER" id="PTHR43065">
    <property type="entry name" value="SENSOR HISTIDINE KINASE"/>
    <property type="match status" value="1"/>
</dbReference>
<evidence type="ECO:0000259" key="11">
    <source>
        <dbReference type="PROSITE" id="PS50109"/>
    </source>
</evidence>
<dbReference type="PRINTS" id="PR00344">
    <property type="entry name" value="BCTRLSENSOR"/>
</dbReference>
<evidence type="ECO:0000256" key="10">
    <source>
        <dbReference type="SAM" id="Phobius"/>
    </source>
</evidence>
<dbReference type="SMART" id="SM00387">
    <property type="entry name" value="HATPase_c"/>
    <property type="match status" value="1"/>
</dbReference>
<dbReference type="PANTHER" id="PTHR43065:SF10">
    <property type="entry name" value="PEROXIDE STRESS-ACTIVATED HISTIDINE KINASE MAK3"/>
    <property type="match status" value="1"/>
</dbReference>
<dbReference type="InterPro" id="IPR036890">
    <property type="entry name" value="HATPase_C_sf"/>
</dbReference>
<dbReference type="PROSITE" id="PS50109">
    <property type="entry name" value="HIS_KIN"/>
    <property type="match status" value="1"/>
</dbReference>
<evidence type="ECO:0000313" key="13">
    <source>
        <dbReference type="Proteomes" id="UP000516360"/>
    </source>
</evidence>
<keyword evidence="10" id="KW-1133">Transmembrane helix</keyword>
<feature type="transmembrane region" description="Helical" evidence="10">
    <location>
        <begin position="68"/>
        <end position="94"/>
    </location>
</feature>
<dbReference type="InterPro" id="IPR004358">
    <property type="entry name" value="Sig_transdc_His_kin-like_C"/>
</dbReference>
<feature type="transmembrane region" description="Helical" evidence="10">
    <location>
        <begin position="132"/>
        <end position="149"/>
    </location>
</feature>
<dbReference type="GO" id="GO:0005524">
    <property type="term" value="F:ATP binding"/>
    <property type="evidence" value="ECO:0007669"/>
    <property type="project" value="UniProtKB-KW"/>
</dbReference>
<sequence>MYLSSFFNYYRIGRFIFALALLISFQIVGLPYAIPRLMFILAIYSFIALLRLVVFTKKMHYFDFLLDIVFISAMVHISFSIYSYLTLLYLFPIFFSSVIIKTKKIFLFPIASVLLYGASYYINGIIAEKESILNIFLHFLSFSLIALAGDNLKQKMQRQEQHIKNLEEEKIKMKGYERLYRVSADLAHELRNPLASISAAVQFLNEGRNSKEFIDMLNTETKRLTSLVNDFLLFSRPSDASKEDVDLPETLKSLVTRVKSQESGVNYSDKKIILNVIDNAKIVANRTFMEIALNNIIKNAIEAAESEVRISLKVKGQDSKIMSWESRENHNANQYLIEIEDDGRGIDDDIKDRIFEPFVTTKANGTGLGLAIAYRIITSFGGNIFVDRSSIGGARFTIVF</sequence>
<feature type="domain" description="Histidine kinase" evidence="11">
    <location>
        <begin position="185"/>
        <end position="400"/>
    </location>
</feature>
<keyword evidence="6" id="KW-0418">Kinase</keyword>
<evidence type="ECO:0000256" key="8">
    <source>
        <dbReference type="ARBA" id="ARBA00023012"/>
    </source>
</evidence>
<keyword evidence="10" id="KW-0812">Transmembrane</keyword>
<accession>A0A7G1GYW5</accession>
<feature type="coiled-coil region" evidence="9">
    <location>
        <begin position="149"/>
        <end position="176"/>
    </location>
</feature>
<evidence type="ECO:0000256" key="6">
    <source>
        <dbReference type="ARBA" id="ARBA00022777"/>
    </source>
</evidence>
<keyword evidence="9" id="KW-0175">Coiled coil</keyword>
<dbReference type="AlphaFoldDB" id="A0A7G1GYW5"/>
<keyword evidence="10" id="KW-0472">Membrane</keyword>
<protein>
    <recommendedName>
        <fullName evidence="2">histidine kinase</fullName>
        <ecNumber evidence="2">2.7.13.3</ecNumber>
    </recommendedName>
</protein>
<evidence type="ECO:0000256" key="3">
    <source>
        <dbReference type="ARBA" id="ARBA00022553"/>
    </source>
</evidence>
<comment type="catalytic activity">
    <reaction evidence="1">
        <text>ATP + protein L-histidine = ADP + protein N-phospho-L-histidine.</text>
        <dbReference type="EC" id="2.7.13.3"/>
    </reaction>
</comment>
<dbReference type="KEGG" id="dtp:JZK55_05770"/>
<organism evidence="12 13">
    <name type="scientific">Dissulfurispira thermophila</name>
    <dbReference type="NCBI Taxonomy" id="2715679"/>
    <lineage>
        <taxon>Bacteria</taxon>
        <taxon>Pseudomonadati</taxon>
        <taxon>Nitrospirota</taxon>
        <taxon>Thermodesulfovibrionia</taxon>
        <taxon>Thermodesulfovibrionales</taxon>
        <taxon>Dissulfurispiraceae</taxon>
        <taxon>Dissulfurispira</taxon>
    </lineage>
</organism>
<dbReference type="InterPro" id="IPR003594">
    <property type="entry name" value="HATPase_dom"/>
</dbReference>
<keyword evidence="13" id="KW-1185">Reference proteome</keyword>
<feature type="transmembrane region" description="Helical" evidence="10">
    <location>
        <begin position="12"/>
        <end position="30"/>
    </location>
</feature>
<evidence type="ECO:0000256" key="9">
    <source>
        <dbReference type="SAM" id="Coils"/>
    </source>
</evidence>
<keyword evidence="7" id="KW-0067">ATP-binding</keyword>
<evidence type="ECO:0000256" key="4">
    <source>
        <dbReference type="ARBA" id="ARBA00022679"/>
    </source>
</evidence>